<dbReference type="KEGG" id="ipa:Isop_1731"/>
<organism evidence="2 3">
    <name type="scientific">Isosphaera pallida (strain ATCC 43644 / DSM 9630 / IS1B)</name>
    <dbReference type="NCBI Taxonomy" id="575540"/>
    <lineage>
        <taxon>Bacteria</taxon>
        <taxon>Pseudomonadati</taxon>
        <taxon>Planctomycetota</taxon>
        <taxon>Planctomycetia</taxon>
        <taxon>Isosphaerales</taxon>
        <taxon>Isosphaeraceae</taxon>
        <taxon>Isosphaera</taxon>
    </lineage>
</organism>
<feature type="region of interest" description="Disordered" evidence="1">
    <location>
        <begin position="135"/>
        <end position="171"/>
    </location>
</feature>
<dbReference type="Proteomes" id="UP000008631">
    <property type="component" value="Chromosome"/>
</dbReference>
<accession>E8R0W8</accession>
<reference key="1">
    <citation type="submission" date="2010-11" db="EMBL/GenBank/DDBJ databases">
        <title>The complete sequence of chromosome of Isophaera pallida ATCC 43644.</title>
        <authorList>
            <consortium name="US DOE Joint Genome Institute (JGI-PGF)"/>
            <person name="Lucas S."/>
            <person name="Copeland A."/>
            <person name="Lapidus A."/>
            <person name="Bruce D."/>
            <person name="Goodwin L."/>
            <person name="Pitluck S."/>
            <person name="Kyrpides N."/>
            <person name="Mavromatis K."/>
            <person name="Pagani I."/>
            <person name="Ivanova N."/>
            <person name="Saunders E."/>
            <person name="Brettin T."/>
            <person name="Detter J.C."/>
            <person name="Han C."/>
            <person name="Tapia R."/>
            <person name="Land M."/>
            <person name="Hauser L."/>
            <person name="Markowitz V."/>
            <person name="Cheng J.-F."/>
            <person name="Hugenholtz P."/>
            <person name="Woyke T."/>
            <person name="Wu D."/>
            <person name="Eisen J.A."/>
        </authorList>
    </citation>
    <scope>NUCLEOTIDE SEQUENCE</scope>
    <source>
        <strain>ATCC 43644</strain>
    </source>
</reference>
<dbReference type="HOGENOM" id="CLU_1413472_0_0_0"/>
<evidence type="ECO:0000313" key="2">
    <source>
        <dbReference type="EMBL" id="ADV62314.1"/>
    </source>
</evidence>
<evidence type="ECO:0000256" key="1">
    <source>
        <dbReference type="SAM" id="MobiDB-lite"/>
    </source>
</evidence>
<keyword evidence="3" id="KW-1185">Reference proteome</keyword>
<dbReference type="AlphaFoldDB" id="E8R0W8"/>
<evidence type="ECO:0000313" key="3">
    <source>
        <dbReference type="Proteomes" id="UP000008631"/>
    </source>
</evidence>
<dbReference type="InParanoid" id="E8R0W8"/>
<name>E8R0W8_ISOPI</name>
<proteinExistence type="predicted"/>
<sequence length="192" mass="21638">MTNGRVDDEEDIRDVETSWDLRRPLRREEGVPAELVVLRDRLRAMPETIRRELEPLVLDAMEQAVFRGRVLGMAREALKRLRAELEDHRQPIPPRTWPVGSLAARSRWGSESRALQAEEELESSFPVAPVIGLDETSSEADTATPSPTVGFESLKRSGRWSESPGTMPTPTWALLDLRIDGDVRREAARSST</sequence>
<protein>
    <submittedName>
        <fullName evidence="2">Uncharacterized protein</fullName>
    </submittedName>
</protein>
<dbReference type="EMBL" id="CP002353">
    <property type="protein sequence ID" value="ADV62314.1"/>
    <property type="molecule type" value="Genomic_DNA"/>
</dbReference>
<reference evidence="2 3" key="2">
    <citation type="journal article" date="2011" name="Stand. Genomic Sci.">
        <title>Complete genome sequence of Isosphaera pallida type strain (IS1B).</title>
        <authorList>
            <consortium name="US DOE Joint Genome Institute (JGI-PGF)"/>
            <person name="Goker M."/>
            <person name="Cleland D."/>
            <person name="Saunders E."/>
            <person name="Lapidus A."/>
            <person name="Nolan M."/>
            <person name="Lucas S."/>
            <person name="Hammon N."/>
            <person name="Deshpande S."/>
            <person name="Cheng J.F."/>
            <person name="Tapia R."/>
            <person name="Han C."/>
            <person name="Goodwin L."/>
            <person name="Pitluck S."/>
            <person name="Liolios K."/>
            <person name="Pagani I."/>
            <person name="Ivanova N."/>
            <person name="Mavromatis K."/>
            <person name="Pati A."/>
            <person name="Chen A."/>
            <person name="Palaniappan K."/>
            <person name="Land M."/>
            <person name="Hauser L."/>
            <person name="Chang Y.J."/>
            <person name="Jeffries C.D."/>
            <person name="Detter J.C."/>
            <person name="Beck B."/>
            <person name="Woyke T."/>
            <person name="Bristow J."/>
            <person name="Eisen J.A."/>
            <person name="Markowitz V."/>
            <person name="Hugenholtz P."/>
            <person name="Kyrpides N.C."/>
            <person name="Klenk H.P."/>
        </authorList>
    </citation>
    <scope>NUCLEOTIDE SEQUENCE [LARGE SCALE GENOMIC DNA]</scope>
    <source>
        <strain evidence="3">ATCC 43644 / DSM 9630 / IS1B</strain>
    </source>
</reference>
<gene>
    <name evidence="2" type="ordered locus">Isop_1731</name>
</gene>